<keyword evidence="4" id="KW-1185">Reference proteome</keyword>
<dbReference type="OrthoDB" id="3454835at2759"/>
<organism evidence="3 4">
    <name type="scientific">Pestalotiopsis fici (strain W106-1 / CGMCC3.15140)</name>
    <dbReference type="NCBI Taxonomy" id="1229662"/>
    <lineage>
        <taxon>Eukaryota</taxon>
        <taxon>Fungi</taxon>
        <taxon>Dikarya</taxon>
        <taxon>Ascomycota</taxon>
        <taxon>Pezizomycotina</taxon>
        <taxon>Sordariomycetes</taxon>
        <taxon>Xylariomycetidae</taxon>
        <taxon>Amphisphaeriales</taxon>
        <taxon>Sporocadaceae</taxon>
        <taxon>Pestalotiopsis</taxon>
    </lineage>
</organism>
<dbReference type="SUPFAM" id="SSF54909">
    <property type="entry name" value="Dimeric alpha+beta barrel"/>
    <property type="match status" value="1"/>
</dbReference>
<dbReference type="Pfam" id="PF07110">
    <property type="entry name" value="EthD"/>
    <property type="match status" value="1"/>
</dbReference>
<dbReference type="InterPro" id="IPR011008">
    <property type="entry name" value="Dimeric_a/b-barrel"/>
</dbReference>
<evidence type="ECO:0000313" key="4">
    <source>
        <dbReference type="Proteomes" id="UP000030651"/>
    </source>
</evidence>
<dbReference type="AlphaFoldDB" id="W3WPM0"/>
<comment type="similarity">
    <text evidence="1">Belongs to the tpcK family.</text>
</comment>
<sequence length="132" mass="15242">MLIKRKPEISEEEFHKYWTEEHPAIVNEWLAKHGVVKYVQYHLPSSFRAQSEQVWTELGSDHVSDFDGHVVLTVPNLDALKNALADPYYKSHVQPDEAKFIDAKGCYRTFGYEQIYIKDNKVISDGVSTSKL</sequence>
<dbReference type="KEGG" id="pfy:PFICI_12747"/>
<dbReference type="STRING" id="1229662.W3WPM0"/>
<dbReference type="InterPro" id="IPR009799">
    <property type="entry name" value="EthD_dom"/>
</dbReference>
<evidence type="ECO:0000313" key="3">
    <source>
        <dbReference type="EMBL" id="ETS75803.1"/>
    </source>
</evidence>
<dbReference type="HOGENOM" id="CLU_115019_0_1_1"/>
<proteinExistence type="inferred from homology"/>
<gene>
    <name evidence="3" type="ORF">PFICI_12747</name>
</gene>
<feature type="domain" description="EthD" evidence="2">
    <location>
        <begin position="6"/>
        <end position="103"/>
    </location>
</feature>
<dbReference type="EMBL" id="KI912118">
    <property type="protein sequence ID" value="ETS75803.1"/>
    <property type="molecule type" value="Genomic_DNA"/>
</dbReference>
<dbReference type="Proteomes" id="UP000030651">
    <property type="component" value="Unassembled WGS sequence"/>
</dbReference>
<name>W3WPM0_PESFW</name>
<dbReference type="eggNOG" id="ENOG502STMR">
    <property type="taxonomic scope" value="Eukaryota"/>
</dbReference>
<accession>W3WPM0</accession>
<evidence type="ECO:0000256" key="1">
    <source>
        <dbReference type="ARBA" id="ARBA00005986"/>
    </source>
</evidence>
<evidence type="ECO:0000259" key="2">
    <source>
        <dbReference type="Pfam" id="PF07110"/>
    </source>
</evidence>
<protein>
    <recommendedName>
        <fullName evidence="2">EthD domain-containing protein</fullName>
    </recommendedName>
</protein>
<reference evidence="4" key="1">
    <citation type="journal article" date="2015" name="BMC Genomics">
        <title>Genomic and transcriptomic analysis of the endophytic fungus Pestalotiopsis fici reveals its lifestyle and high potential for synthesis of natural products.</title>
        <authorList>
            <person name="Wang X."/>
            <person name="Zhang X."/>
            <person name="Liu L."/>
            <person name="Xiang M."/>
            <person name="Wang W."/>
            <person name="Sun X."/>
            <person name="Che Y."/>
            <person name="Guo L."/>
            <person name="Liu G."/>
            <person name="Guo L."/>
            <person name="Wang C."/>
            <person name="Yin W.B."/>
            <person name="Stadler M."/>
            <person name="Zhang X."/>
            <person name="Liu X."/>
        </authorList>
    </citation>
    <scope>NUCLEOTIDE SEQUENCE [LARGE SCALE GENOMIC DNA]</scope>
    <source>
        <strain evidence="4">W106-1 / CGMCC3.15140</strain>
    </source>
</reference>
<dbReference type="RefSeq" id="XP_007839519.1">
    <property type="nucleotide sequence ID" value="XM_007841328.1"/>
</dbReference>
<dbReference type="Gene3D" id="3.30.70.100">
    <property type="match status" value="1"/>
</dbReference>
<dbReference type="InParanoid" id="W3WPM0"/>
<dbReference type="GO" id="GO:0016491">
    <property type="term" value="F:oxidoreductase activity"/>
    <property type="evidence" value="ECO:0007669"/>
    <property type="project" value="InterPro"/>
</dbReference>
<dbReference type="OMA" id="MQVTVGW"/>
<dbReference type="GeneID" id="19277760"/>